<name>A0A7R6PM57_9BACT</name>
<feature type="modified residue" description="Phosphothreonine; by autocatalysis" evidence="8">
    <location>
        <position position="197"/>
    </location>
</feature>
<gene>
    <name evidence="8" type="primary">dnaK</name>
    <name evidence="11" type="ORF">TTHT_0017</name>
</gene>
<keyword evidence="3 8" id="KW-0597">Phosphoprotein</keyword>
<evidence type="ECO:0000313" key="11">
    <source>
        <dbReference type="EMBL" id="BBB31671.1"/>
    </source>
</evidence>
<dbReference type="InterPro" id="IPR029047">
    <property type="entry name" value="HSP70_peptide-bd_sf"/>
</dbReference>
<dbReference type="InterPro" id="IPR043129">
    <property type="entry name" value="ATPase_NBD"/>
</dbReference>
<dbReference type="NCBIfam" id="TIGR02350">
    <property type="entry name" value="prok_dnaK"/>
    <property type="match status" value="1"/>
</dbReference>
<dbReference type="InterPro" id="IPR012725">
    <property type="entry name" value="Chaperone_DnaK"/>
</dbReference>
<evidence type="ECO:0000256" key="4">
    <source>
        <dbReference type="ARBA" id="ARBA00022741"/>
    </source>
</evidence>
<evidence type="ECO:0000256" key="8">
    <source>
        <dbReference type="HAMAP-Rule" id="MF_00332"/>
    </source>
</evidence>
<evidence type="ECO:0000256" key="2">
    <source>
        <dbReference type="ARBA" id="ARBA00014415"/>
    </source>
</evidence>
<evidence type="ECO:0000256" key="1">
    <source>
        <dbReference type="ARBA" id="ARBA00007381"/>
    </source>
</evidence>
<comment type="similarity">
    <text evidence="1 8 9">Belongs to the heat shock protein 70 family.</text>
</comment>
<dbReference type="GO" id="GO:0140662">
    <property type="term" value="F:ATP-dependent protein folding chaperone"/>
    <property type="evidence" value="ECO:0007669"/>
    <property type="project" value="InterPro"/>
</dbReference>
<accession>A0A7R6PM57</accession>
<dbReference type="Gene3D" id="2.60.34.10">
    <property type="entry name" value="Substrate Binding Domain Of DNAk, Chain A, domain 1"/>
    <property type="match status" value="1"/>
</dbReference>
<keyword evidence="12" id="KW-1185">Reference proteome</keyword>
<evidence type="ECO:0000256" key="9">
    <source>
        <dbReference type="RuleBase" id="RU003322"/>
    </source>
</evidence>
<dbReference type="PRINTS" id="PR00301">
    <property type="entry name" value="HEATSHOCK70"/>
</dbReference>
<dbReference type="GO" id="GO:0005524">
    <property type="term" value="F:ATP binding"/>
    <property type="evidence" value="ECO:0007669"/>
    <property type="project" value="UniProtKB-UniRule"/>
</dbReference>
<dbReference type="Gene3D" id="3.90.640.10">
    <property type="entry name" value="Actin, Chain A, domain 4"/>
    <property type="match status" value="1"/>
</dbReference>
<dbReference type="CDD" id="cd10234">
    <property type="entry name" value="ASKHA_NBD_HSP70_DnaK-like"/>
    <property type="match status" value="1"/>
</dbReference>
<keyword evidence="5 8" id="KW-0067">ATP-binding</keyword>
<protein>
    <recommendedName>
        <fullName evidence="2 8">Chaperone protein DnaK</fullName>
    </recommendedName>
    <alternativeName>
        <fullName evidence="8">HSP70</fullName>
    </alternativeName>
    <alternativeName>
        <fullName evidence="8">Heat shock 70 kDa protein</fullName>
    </alternativeName>
    <alternativeName>
        <fullName evidence="8">Heat shock protein 70</fullName>
    </alternativeName>
</protein>
<sequence length="602" mass="66520">MGIILGIDLGTTNSCCCFIENNTPVLVPNKEGSRVTPSVVAFTEKKEIFVGHIAKRQAITNPENTVYGIKRLIGRKYDSPEVQSMLDTLPYKVVPADNGDAWVEIRGEKYSPQEISAFILKSLKESAEEYIGQEVKEAIITVPAYFNDAQRQATKDAGRIAGLEVLRIINEPTAAALSYRDNNLRGKVAVYDLGGGTFDISILDVSEDVYEVLSTSGNTFLGGDDFDKKIMDWIIDSFKKSQGIDLSEDKMALQRLKEAAEKAKCELSVSEEVEINLPFIAADDTGPKHFVSTLNREQFNEMVKDLVEKTLEPCEEALKLANLKKEDIDHVILVGGQTRTPLIIETVRDFFGKEPRRDNNPDEVVAIGAALQGSIISGDVKDIVLLDITPLSLGVETKGGLFVKLIERGSTIPTKASQIFTTVTHNQSKVAIHVLQGESELAKNNISLGYFELVDIPPAPKGVPRIEVTFEIDANGIVHVSAIDLDSGKSQSMEIRPSSGLSEKQIQEIIEKAEKNKEEEARIKRVIMTKNSIESLLANIEKSYAQFKEQIPDDFKEKVRNSILEAKSALKVDDIEVLEDVLANLKQISNKFTNFLLYGSLN</sequence>
<dbReference type="AlphaFoldDB" id="A0A7R6PM57"/>
<dbReference type="InterPro" id="IPR018181">
    <property type="entry name" value="Heat_shock_70_CS"/>
</dbReference>
<dbReference type="NCBIfam" id="NF001413">
    <property type="entry name" value="PRK00290.1"/>
    <property type="match status" value="1"/>
</dbReference>
<dbReference type="FunFam" id="2.60.34.10:FF:000012">
    <property type="entry name" value="Heat shock 70 kDa protein"/>
    <property type="match status" value="1"/>
</dbReference>
<dbReference type="Gene3D" id="3.30.420.40">
    <property type="match status" value="2"/>
</dbReference>
<dbReference type="HAMAP" id="MF_00332">
    <property type="entry name" value="DnaK"/>
    <property type="match status" value="1"/>
</dbReference>
<evidence type="ECO:0000256" key="5">
    <source>
        <dbReference type="ARBA" id="ARBA00022840"/>
    </source>
</evidence>
<dbReference type="PROSITE" id="PS00297">
    <property type="entry name" value="HSP70_1"/>
    <property type="match status" value="1"/>
</dbReference>
<reference evidence="11 12" key="1">
    <citation type="journal article" date="2012" name="Extremophiles">
        <title>Thermotomaculum hydrothermale gen. nov., sp. nov., a novel heterotrophic thermophile within the phylum Acidobacteria from a deep-sea hydrothermal vent chimney in the Southern Okinawa Trough.</title>
        <authorList>
            <person name="Izumi H."/>
            <person name="Nunoura T."/>
            <person name="Miyazaki M."/>
            <person name="Mino S."/>
            <person name="Toki T."/>
            <person name="Takai K."/>
            <person name="Sako Y."/>
            <person name="Sawabe T."/>
            <person name="Nakagawa S."/>
        </authorList>
    </citation>
    <scope>NUCLEOTIDE SEQUENCE [LARGE SCALE GENOMIC DNA]</scope>
    <source>
        <strain evidence="11 12">AC55</strain>
    </source>
</reference>
<evidence type="ECO:0000256" key="6">
    <source>
        <dbReference type="ARBA" id="ARBA00023016"/>
    </source>
</evidence>
<keyword evidence="7 8" id="KW-0143">Chaperone</keyword>
<evidence type="ECO:0000256" key="7">
    <source>
        <dbReference type="ARBA" id="ARBA00023186"/>
    </source>
</evidence>
<dbReference type="InterPro" id="IPR013126">
    <property type="entry name" value="Hsp_70_fam"/>
</dbReference>
<evidence type="ECO:0000256" key="3">
    <source>
        <dbReference type="ARBA" id="ARBA00022553"/>
    </source>
</evidence>
<keyword evidence="6 8" id="KW-0346">Stress response</keyword>
<keyword evidence="4 8" id="KW-0547">Nucleotide-binding</keyword>
<dbReference type="FunFam" id="3.90.640.10:FF:000003">
    <property type="entry name" value="Molecular chaperone DnaK"/>
    <property type="match status" value="1"/>
</dbReference>
<organism evidence="11 12">
    <name type="scientific">Thermotomaculum hydrothermale</name>
    <dbReference type="NCBI Taxonomy" id="981385"/>
    <lineage>
        <taxon>Bacteria</taxon>
        <taxon>Pseudomonadati</taxon>
        <taxon>Acidobacteriota</taxon>
        <taxon>Holophagae</taxon>
        <taxon>Thermotomaculales</taxon>
        <taxon>Thermotomaculaceae</taxon>
        <taxon>Thermotomaculum</taxon>
    </lineage>
</organism>
<evidence type="ECO:0000256" key="10">
    <source>
        <dbReference type="SAM" id="Coils"/>
    </source>
</evidence>
<dbReference type="GO" id="GO:0051082">
    <property type="term" value="F:unfolded protein binding"/>
    <property type="evidence" value="ECO:0007669"/>
    <property type="project" value="InterPro"/>
</dbReference>
<feature type="coiled-coil region" evidence="10">
    <location>
        <begin position="246"/>
        <end position="273"/>
    </location>
</feature>
<dbReference type="EMBL" id="AP017470">
    <property type="protein sequence ID" value="BBB31671.1"/>
    <property type="molecule type" value="Genomic_DNA"/>
</dbReference>
<dbReference type="Pfam" id="PF00012">
    <property type="entry name" value="HSP70"/>
    <property type="match status" value="1"/>
</dbReference>
<comment type="induction">
    <text evidence="8">By stress conditions e.g. heat shock.</text>
</comment>
<keyword evidence="10" id="KW-0175">Coiled coil</keyword>
<dbReference type="PROSITE" id="PS00329">
    <property type="entry name" value="HSP70_2"/>
    <property type="match status" value="1"/>
</dbReference>
<dbReference type="KEGG" id="thyd:TTHT_0017"/>
<feature type="coiled-coil region" evidence="10">
    <location>
        <begin position="503"/>
        <end position="550"/>
    </location>
</feature>
<dbReference type="SUPFAM" id="SSF53067">
    <property type="entry name" value="Actin-like ATPase domain"/>
    <property type="match status" value="2"/>
</dbReference>
<dbReference type="PANTHER" id="PTHR19375">
    <property type="entry name" value="HEAT SHOCK PROTEIN 70KDA"/>
    <property type="match status" value="1"/>
</dbReference>
<dbReference type="Proteomes" id="UP000595564">
    <property type="component" value="Chromosome"/>
</dbReference>
<evidence type="ECO:0000313" key="12">
    <source>
        <dbReference type="Proteomes" id="UP000595564"/>
    </source>
</evidence>
<comment type="function">
    <text evidence="8">Acts as a chaperone.</text>
</comment>
<dbReference type="RefSeq" id="WP_201328003.1">
    <property type="nucleotide sequence ID" value="NZ_AP017470.1"/>
</dbReference>
<dbReference type="SUPFAM" id="SSF100920">
    <property type="entry name" value="Heat shock protein 70kD (HSP70), peptide-binding domain"/>
    <property type="match status" value="1"/>
</dbReference>
<dbReference type="FunFam" id="3.30.420.40:FF:000004">
    <property type="entry name" value="Molecular chaperone DnaK"/>
    <property type="match status" value="1"/>
</dbReference>
<proteinExistence type="evidence at transcript level"/>